<dbReference type="SUPFAM" id="SSF161098">
    <property type="entry name" value="MetI-like"/>
    <property type="match status" value="1"/>
</dbReference>
<feature type="domain" description="ABC transmembrane type-1" evidence="11">
    <location>
        <begin position="38"/>
        <end position="230"/>
    </location>
</feature>
<name>A0ABV6C817_9GAMM</name>
<keyword evidence="13" id="KW-1185">Reference proteome</keyword>
<organism evidence="12 13">
    <name type="scientific">Thorsellia kenyensis</name>
    <dbReference type="NCBI Taxonomy" id="1549888"/>
    <lineage>
        <taxon>Bacteria</taxon>
        <taxon>Pseudomonadati</taxon>
        <taxon>Pseudomonadota</taxon>
        <taxon>Gammaproteobacteria</taxon>
        <taxon>Enterobacterales</taxon>
        <taxon>Thorselliaceae</taxon>
        <taxon>Thorsellia</taxon>
    </lineage>
</organism>
<proteinExistence type="inferred from homology"/>
<evidence type="ECO:0000256" key="5">
    <source>
        <dbReference type="ARBA" id="ARBA00022519"/>
    </source>
</evidence>
<keyword evidence="8 10" id="KW-1133">Transmembrane helix</keyword>
<evidence type="ECO:0000259" key="11">
    <source>
        <dbReference type="PROSITE" id="PS50928"/>
    </source>
</evidence>
<dbReference type="InterPro" id="IPR010065">
    <property type="entry name" value="AA_ABC_transptr_permease_3TM"/>
</dbReference>
<dbReference type="EMBL" id="JBHLXE010000027">
    <property type="protein sequence ID" value="MFC0179085.1"/>
    <property type="molecule type" value="Genomic_DNA"/>
</dbReference>
<dbReference type="InterPro" id="IPR000515">
    <property type="entry name" value="MetI-like"/>
</dbReference>
<dbReference type="PROSITE" id="PS50928">
    <property type="entry name" value="ABC_TM1"/>
    <property type="match status" value="1"/>
</dbReference>
<dbReference type="RefSeq" id="WP_385876178.1">
    <property type="nucleotide sequence ID" value="NZ_JBHLXE010000027.1"/>
</dbReference>
<evidence type="ECO:0000256" key="2">
    <source>
        <dbReference type="ARBA" id="ARBA00010072"/>
    </source>
</evidence>
<evidence type="ECO:0000256" key="7">
    <source>
        <dbReference type="ARBA" id="ARBA00022970"/>
    </source>
</evidence>
<comment type="similarity">
    <text evidence="2">Belongs to the binding-protein-dependent transport system permease family. HisMQ subfamily.</text>
</comment>
<keyword evidence="3 10" id="KW-0813">Transport</keyword>
<evidence type="ECO:0000256" key="4">
    <source>
        <dbReference type="ARBA" id="ARBA00022475"/>
    </source>
</evidence>
<gene>
    <name evidence="12" type="ORF">ACFFIT_03065</name>
</gene>
<evidence type="ECO:0000256" key="9">
    <source>
        <dbReference type="ARBA" id="ARBA00023136"/>
    </source>
</evidence>
<protein>
    <submittedName>
        <fullName evidence="12">Amino acid ABC transporter permease</fullName>
    </submittedName>
</protein>
<evidence type="ECO:0000256" key="1">
    <source>
        <dbReference type="ARBA" id="ARBA00004429"/>
    </source>
</evidence>
<evidence type="ECO:0000256" key="8">
    <source>
        <dbReference type="ARBA" id="ARBA00022989"/>
    </source>
</evidence>
<evidence type="ECO:0000256" key="10">
    <source>
        <dbReference type="RuleBase" id="RU363032"/>
    </source>
</evidence>
<dbReference type="Gene3D" id="1.10.3720.10">
    <property type="entry name" value="MetI-like"/>
    <property type="match status" value="1"/>
</dbReference>
<keyword evidence="9 10" id="KW-0472">Membrane</keyword>
<keyword evidence="4" id="KW-1003">Cell membrane</keyword>
<dbReference type="NCBIfam" id="TIGR01726">
    <property type="entry name" value="HEQRo_perm_3TM"/>
    <property type="match status" value="1"/>
</dbReference>
<comment type="caution">
    <text evidence="12">The sequence shown here is derived from an EMBL/GenBank/DDBJ whole genome shotgun (WGS) entry which is preliminary data.</text>
</comment>
<dbReference type="PANTHER" id="PTHR30614">
    <property type="entry name" value="MEMBRANE COMPONENT OF AMINO ACID ABC TRANSPORTER"/>
    <property type="match status" value="1"/>
</dbReference>
<dbReference type="InterPro" id="IPR043429">
    <property type="entry name" value="ArtM/GltK/GlnP/TcyL/YhdX-like"/>
</dbReference>
<evidence type="ECO:0000256" key="3">
    <source>
        <dbReference type="ARBA" id="ARBA00022448"/>
    </source>
</evidence>
<dbReference type="PANTHER" id="PTHR30614:SF42">
    <property type="entry name" value="GLUTAMATE_ASPARTATE IMPORT PERMEASE PROTEIN GLTJ"/>
    <property type="match status" value="1"/>
</dbReference>
<keyword evidence="7" id="KW-0029">Amino-acid transport</keyword>
<dbReference type="InterPro" id="IPR035906">
    <property type="entry name" value="MetI-like_sf"/>
</dbReference>
<feature type="transmembrane region" description="Helical" evidence="10">
    <location>
        <begin position="37"/>
        <end position="60"/>
    </location>
</feature>
<comment type="subcellular location">
    <subcellularLocation>
        <location evidence="1">Cell inner membrane</location>
        <topology evidence="1">Multi-pass membrane protein</topology>
    </subcellularLocation>
    <subcellularLocation>
        <location evidence="10">Cell membrane</location>
        <topology evidence="10">Multi-pass membrane protein</topology>
    </subcellularLocation>
</comment>
<sequence length="251" mass="28033">MSLDFSFLCFDTITLEAAEKCFRSVEEETYFDWLVSAFGWTISVALCSLAIAFMLGIVIGTLRTLPNRKVIPWFANAYVELFRNIPLLVQIFIWYHVVPAVFPALQEAPSFLLVVLGLGFFSSVRFAEQIKSGILSRPTGQRYAASALGMTTFQSYRFVILPAAFRVVFPPITSETMNIIKNSSVAFAVSIAELTQFALQVQEEVSHSVEVYLVVTALYMFSALSMYLVMRFIERKIEIPGFASPSGLGGH</sequence>
<evidence type="ECO:0000313" key="12">
    <source>
        <dbReference type="EMBL" id="MFC0179085.1"/>
    </source>
</evidence>
<dbReference type="CDD" id="cd06261">
    <property type="entry name" value="TM_PBP2"/>
    <property type="match status" value="1"/>
</dbReference>
<evidence type="ECO:0000256" key="6">
    <source>
        <dbReference type="ARBA" id="ARBA00022692"/>
    </source>
</evidence>
<reference evidence="12 13" key="1">
    <citation type="submission" date="2024-09" db="EMBL/GenBank/DDBJ databases">
        <authorList>
            <person name="Sun Q."/>
            <person name="Mori K."/>
        </authorList>
    </citation>
    <scope>NUCLEOTIDE SEQUENCE [LARGE SCALE GENOMIC DNA]</scope>
    <source>
        <strain evidence="12 13">CCM 8545</strain>
    </source>
</reference>
<feature type="transmembrane region" description="Helical" evidence="10">
    <location>
        <begin position="211"/>
        <end position="230"/>
    </location>
</feature>
<keyword evidence="5" id="KW-0997">Cell inner membrane</keyword>
<keyword evidence="6 10" id="KW-0812">Transmembrane</keyword>
<dbReference type="Proteomes" id="UP001589758">
    <property type="component" value="Unassembled WGS sequence"/>
</dbReference>
<evidence type="ECO:0000313" key="13">
    <source>
        <dbReference type="Proteomes" id="UP001589758"/>
    </source>
</evidence>
<feature type="transmembrane region" description="Helical" evidence="10">
    <location>
        <begin position="108"/>
        <end position="127"/>
    </location>
</feature>
<feature type="transmembrane region" description="Helical" evidence="10">
    <location>
        <begin position="81"/>
        <end position="102"/>
    </location>
</feature>
<accession>A0ABV6C817</accession>
<dbReference type="Pfam" id="PF00528">
    <property type="entry name" value="BPD_transp_1"/>
    <property type="match status" value="1"/>
</dbReference>